<evidence type="ECO:0000256" key="11">
    <source>
        <dbReference type="SAM" id="MobiDB-lite"/>
    </source>
</evidence>
<evidence type="ECO:0000256" key="3">
    <source>
        <dbReference type="ARBA" id="ARBA00022527"/>
    </source>
</evidence>
<dbReference type="Gene3D" id="1.10.533.10">
    <property type="entry name" value="Death Domain, Fas"/>
    <property type="match status" value="1"/>
</dbReference>
<dbReference type="Proteomes" id="UP000005237">
    <property type="component" value="Unassembled WGS sequence"/>
</dbReference>
<dbReference type="AlphaFoldDB" id="A0A8R1DHI5"/>
<dbReference type="InterPro" id="IPR000719">
    <property type="entry name" value="Prot_kinase_dom"/>
</dbReference>
<feature type="binding site" evidence="10">
    <location>
        <position position="194"/>
    </location>
    <ligand>
        <name>ATP</name>
        <dbReference type="ChEBI" id="CHEBI:30616"/>
    </ligand>
</feature>
<dbReference type="PANTHER" id="PTHR48006">
    <property type="entry name" value="LEUCINE-RICH REPEAT-CONTAINING PROTEIN DDB_G0281931-RELATED"/>
    <property type="match status" value="1"/>
</dbReference>
<keyword evidence="3" id="KW-0723">Serine/threonine-protein kinase</keyword>
<evidence type="ECO:0000256" key="7">
    <source>
        <dbReference type="ARBA" id="ARBA00022840"/>
    </source>
</evidence>
<dbReference type="SUPFAM" id="SSF47986">
    <property type="entry name" value="DEATH domain"/>
    <property type="match status" value="1"/>
</dbReference>
<dbReference type="PROSITE" id="PS50011">
    <property type="entry name" value="PROTEIN_KINASE_DOM"/>
    <property type="match status" value="1"/>
</dbReference>
<evidence type="ECO:0000256" key="2">
    <source>
        <dbReference type="ARBA" id="ARBA00012513"/>
    </source>
</evidence>
<evidence type="ECO:0000256" key="10">
    <source>
        <dbReference type="PROSITE-ProRule" id="PRU10141"/>
    </source>
</evidence>
<dbReference type="InterPro" id="IPR017441">
    <property type="entry name" value="Protein_kinase_ATP_BS"/>
</dbReference>
<keyword evidence="7 10" id="KW-0067">ATP-binding</keyword>
<dbReference type="Gene3D" id="1.10.510.10">
    <property type="entry name" value="Transferase(Phosphotransferase) domain 1"/>
    <property type="match status" value="1"/>
</dbReference>
<keyword evidence="4" id="KW-0808">Transferase</keyword>
<dbReference type="EnsemblMetazoa" id="CJA02957b.1">
    <property type="protein sequence ID" value="CJA02957b.1"/>
    <property type="gene ID" value="WBGene00122161"/>
</dbReference>
<dbReference type="Pfam" id="PF16575">
    <property type="entry name" value="CLP1_P"/>
    <property type="match status" value="1"/>
</dbReference>
<dbReference type="InterPro" id="IPR008271">
    <property type="entry name" value="Ser/Thr_kinase_AS"/>
</dbReference>
<dbReference type="Gene3D" id="3.30.200.20">
    <property type="entry name" value="Phosphorylase Kinase, domain 1"/>
    <property type="match status" value="1"/>
</dbReference>
<dbReference type="GO" id="GO:0007165">
    <property type="term" value="P:signal transduction"/>
    <property type="evidence" value="ECO:0007669"/>
    <property type="project" value="InterPro"/>
</dbReference>
<dbReference type="PROSITE" id="PS00107">
    <property type="entry name" value="PROTEIN_KINASE_ATP"/>
    <property type="match status" value="1"/>
</dbReference>
<keyword evidence="6" id="KW-0418">Kinase</keyword>
<dbReference type="InterPro" id="IPR032319">
    <property type="entry name" value="CLP1_P"/>
</dbReference>
<comment type="catalytic activity">
    <reaction evidence="8">
        <text>L-threonyl-[protein] + ATP = O-phospho-L-threonyl-[protein] + ADP + H(+)</text>
        <dbReference type="Rhea" id="RHEA:46608"/>
        <dbReference type="Rhea" id="RHEA-COMP:11060"/>
        <dbReference type="Rhea" id="RHEA-COMP:11605"/>
        <dbReference type="ChEBI" id="CHEBI:15378"/>
        <dbReference type="ChEBI" id="CHEBI:30013"/>
        <dbReference type="ChEBI" id="CHEBI:30616"/>
        <dbReference type="ChEBI" id="CHEBI:61977"/>
        <dbReference type="ChEBI" id="CHEBI:456216"/>
        <dbReference type="EC" id="2.7.11.1"/>
    </reaction>
</comment>
<evidence type="ECO:0000313" key="14">
    <source>
        <dbReference type="Proteomes" id="UP000005237"/>
    </source>
</evidence>
<dbReference type="GO" id="GO:0005524">
    <property type="term" value="F:ATP binding"/>
    <property type="evidence" value="ECO:0007669"/>
    <property type="project" value="UniProtKB-UniRule"/>
</dbReference>
<dbReference type="Gene3D" id="3.40.50.300">
    <property type="entry name" value="P-loop containing nucleotide triphosphate hydrolases"/>
    <property type="match status" value="1"/>
</dbReference>
<evidence type="ECO:0000256" key="4">
    <source>
        <dbReference type="ARBA" id="ARBA00022679"/>
    </source>
</evidence>
<feature type="compositionally biased region" description="Low complexity" evidence="11">
    <location>
        <begin position="127"/>
        <end position="139"/>
    </location>
</feature>
<evidence type="ECO:0000256" key="5">
    <source>
        <dbReference type="ARBA" id="ARBA00022741"/>
    </source>
</evidence>
<feature type="region of interest" description="Disordered" evidence="11">
    <location>
        <begin position="102"/>
        <end position="143"/>
    </location>
</feature>
<dbReference type="Pfam" id="PF00531">
    <property type="entry name" value="Death"/>
    <property type="match status" value="1"/>
</dbReference>
<keyword evidence="14" id="KW-1185">Reference proteome</keyword>
<proteinExistence type="inferred from homology"/>
<dbReference type="InterPro" id="IPR011009">
    <property type="entry name" value="Kinase-like_dom_sf"/>
</dbReference>
<dbReference type="PROSITE" id="PS00108">
    <property type="entry name" value="PROTEIN_KINASE_ST"/>
    <property type="match status" value="1"/>
</dbReference>
<dbReference type="Pfam" id="PF00069">
    <property type="entry name" value="Pkinase"/>
    <property type="match status" value="1"/>
</dbReference>
<feature type="domain" description="Protein kinase" evidence="12">
    <location>
        <begin position="165"/>
        <end position="482"/>
    </location>
</feature>
<dbReference type="InterPro" id="IPR027417">
    <property type="entry name" value="P-loop_NTPase"/>
</dbReference>
<comment type="catalytic activity">
    <reaction evidence="9">
        <text>L-seryl-[protein] + ATP = O-phospho-L-seryl-[protein] + ADP + H(+)</text>
        <dbReference type="Rhea" id="RHEA:17989"/>
        <dbReference type="Rhea" id="RHEA-COMP:9863"/>
        <dbReference type="Rhea" id="RHEA-COMP:11604"/>
        <dbReference type="ChEBI" id="CHEBI:15378"/>
        <dbReference type="ChEBI" id="CHEBI:29999"/>
        <dbReference type="ChEBI" id="CHEBI:30616"/>
        <dbReference type="ChEBI" id="CHEBI:83421"/>
        <dbReference type="ChEBI" id="CHEBI:456216"/>
        <dbReference type="EC" id="2.7.11.1"/>
    </reaction>
</comment>
<evidence type="ECO:0000259" key="12">
    <source>
        <dbReference type="PROSITE" id="PS50011"/>
    </source>
</evidence>
<evidence type="ECO:0000256" key="8">
    <source>
        <dbReference type="ARBA" id="ARBA00047899"/>
    </source>
</evidence>
<organism evidence="13 14">
    <name type="scientific">Caenorhabditis japonica</name>
    <dbReference type="NCBI Taxonomy" id="281687"/>
    <lineage>
        <taxon>Eukaryota</taxon>
        <taxon>Metazoa</taxon>
        <taxon>Ecdysozoa</taxon>
        <taxon>Nematoda</taxon>
        <taxon>Chromadorea</taxon>
        <taxon>Rhabditida</taxon>
        <taxon>Rhabditina</taxon>
        <taxon>Rhabditomorpha</taxon>
        <taxon>Rhabditoidea</taxon>
        <taxon>Rhabditidae</taxon>
        <taxon>Peloderinae</taxon>
        <taxon>Caenorhabditis</taxon>
    </lineage>
</organism>
<dbReference type="GO" id="GO:0004674">
    <property type="term" value="F:protein serine/threonine kinase activity"/>
    <property type="evidence" value="ECO:0007669"/>
    <property type="project" value="UniProtKB-KW"/>
</dbReference>
<dbReference type="SUPFAM" id="SSF56112">
    <property type="entry name" value="Protein kinase-like (PK-like)"/>
    <property type="match status" value="1"/>
</dbReference>
<dbReference type="InterPro" id="IPR051824">
    <property type="entry name" value="LRR_Rcpt-Like_S/T_Kinase"/>
</dbReference>
<comment type="similarity">
    <text evidence="1">Belongs to the protein kinase superfamily. TKL Ser/Thr protein kinase family. Pelle subfamily.</text>
</comment>
<dbReference type="SMART" id="SM00220">
    <property type="entry name" value="S_TKc"/>
    <property type="match status" value="1"/>
</dbReference>
<evidence type="ECO:0000256" key="1">
    <source>
        <dbReference type="ARBA" id="ARBA00008718"/>
    </source>
</evidence>
<keyword evidence="5 10" id="KW-0547">Nucleotide-binding</keyword>
<reference evidence="13" key="2">
    <citation type="submission" date="2022-06" db="UniProtKB">
        <authorList>
            <consortium name="EnsemblMetazoa"/>
        </authorList>
    </citation>
    <scope>IDENTIFICATION</scope>
    <source>
        <strain evidence="13">DF5081</strain>
    </source>
</reference>
<evidence type="ECO:0000313" key="13">
    <source>
        <dbReference type="EnsemblMetazoa" id="CJA02957b.1"/>
    </source>
</evidence>
<sequence>MKRDILQQICDILDTDNTWETIAAYMPGIHLKDVEACKKFASFSQSPSKLLLRVWCAKGYTTNHLYQLFAKTKLIRLMRIIKPEVNEKFYYLEDKVLNLSRKSTKPKVNPPGSQSASRCKKTESKESSPAPTQSTSSSTHDPLRVAIEGTLPVTYMELLQATNGFAANMIIGKGGYGTVYKGEMSATGGMVAVKRLQTGNDASPHGSKVGKERLRQSLTELRTLARFRHDNILPIYAYSLEGPEPCLVYQFMANGSLEDRLLCRKGTVPLTWDQRREISVGAARGLLFLHSFAKTPIIHGDIKTANILLDKHMEAKLGDFGLSRDGQVEAEAMEKCPLIASHIKGTLAYLAPEFITSKILTTKLDVYSYGIVLLEIASGQRAYSDSREPRGLVEYCQVNKELAAFNKIRPREILIDKRCPQLANECQKSFLDILIEMQKVVRYECRDKNLEIYVVQPGERLTIYGSCSILCLAGNASINDYVLPTVSCESANFLKISAPQRMDVPAILNVGNSASNYKHQRLKFRLKEVAPKNHEKIMELIGTSQPAVFIFSKVLDIAEETVSGLIANFLIHTALQKQIILPPHFHIARDDFSIIPQPDDNKLKQQLEKLNSVRKDGQRVSIIPFGHKGAGKSHLMRNIVNRWLSIGCDNVYVLDCDIGQSEFTPSGCLSLHKVTSPIIGKPYGHQKAKFDNAFFYGDNSLRSPDLYLDIFERLWNKFKATSEPGSVCVINTMGWVTDLGGEVLTHIMDIVEPDLCVEIYRDSTETRFQYPKNQKLNYMEIFANNSHGIVGLPAQKKLPSVLIRELTIVGYFSSMLPKPSLASFPKVTPYKLNFQNTTICVPVDLLVQDCHIFSSINTQLIALCLNHSELKPRKLCGKEDMPSLCVIDGNSPALQCIGYGIVRGVNVDEKAIFVVSPVDLRELDEPPLLVRGMRIQTPAMFFTSDPYNRCPYVLNLPEQKNAQNNLDGLYQPSVNTTQFKRSRRC</sequence>
<dbReference type="InterPro" id="IPR011029">
    <property type="entry name" value="DEATH-like_dom_sf"/>
</dbReference>
<evidence type="ECO:0000256" key="9">
    <source>
        <dbReference type="ARBA" id="ARBA00048679"/>
    </source>
</evidence>
<dbReference type="GO" id="GO:0045087">
    <property type="term" value="P:innate immune response"/>
    <property type="evidence" value="ECO:0007669"/>
    <property type="project" value="UniProtKB-ARBA"/>
</dbReference>
<protein>
    <recommendedName>
        <fullName evidence="2">non-specific serine/threonine protein kinase</fullName>
        <ecNumber evidence="2">2.7.11.1</ecNumber>
    </recommendedName>
</protein>
<dbReference type="FunFam" id="1.10.510.10:FF:000754">
    <property type="entry name" value="Interleukin-1 receptor-associated kinase"/>
    <property type="match status" value="1"/>
</dbReference>
<dbReference type="InterPro" id="IPR000488">
    <property type="entry name" value="Death_dom"/>
</dbReference>
<dbReference type="PANTHER" id="PTHR48006:SF102">
    <property type="entry name" value="LEUCINE-RICH REPEAT-CONTAINING PROTEIN DDB_G0281931-RELATED"/>
    <property type="match status" value="1"/>
</dbReference>
<dbReference type="CDD" id="cd14066">
    <property type="entry name" value="STKc_IRAK"/>
    <property type="match status" value="1"/>
</dbReference>
<accession>A0A8R1DHI5</accession>
<evidence type="ECO:0000256" key="6">
    <source>
        <dbReference type="ARBA" id="ARBA00022777"/>
    </source>
</evidence>
<dbReference type="EC" id="2.7.11.1" evidence="2"/>
<name>A0A8R1DHI5_CAEJA</name>
<reference evidence="14" key="1">
    <citation type="submission" date="2010-08" db="EMBL/GenBank/DDBJ databases">
        <authorList>
            <consortium name="Caenorhabditis japonica Sequencing Consortium"/>
            <person name="Wilson R.K."/>
        </authorList>
    </citation>
    <scope>NUCLEOTIDE SEQUENCE [LARGE SCALE GENOMIC DNA]</scope>
    <source>
        <strain evidence="14">DF5081</strain>
    </source>
</reference>